<dbReference type="EMBL" id="JAAAHW010009933">
    <property type="protein sequence ID" value="KAF9934074.1"/>
    <property type="molecule type" value="Genomic_DNA"/>
</dbReference>
<evidence type="ECO:0000256" key="2">
    <source>
        <dbReference type="SAM" id="SignalP"/>
    </source>
</evidence>
<accession>A0A9P6LSZ4</accession>
<proteinExistence type="predicted"/>
<evidence type="ECO:0000313" key="3">
    <source>
        <dbReference type="EMBL" id="KAF9934074.1"/>
    </source>
</evidence>
<dbReference type="OrthoDB" id="411646at2759"/>
<sequence>LTYFTSSLSPFLLILSLFDPMARYETQQEPRNRSGSLSAAWSFLWRGSKQHHVNQHHSVVGGTSRSTKHLSIKEEEDYDDDEDKALGKGVTRKSLYELKYIIIKDRIHQDIVNSTATGATTATATTTTATVGATSFTPFASGEDCNP</sequence>
<reference evidence="3" key="1">
    <citation type="journal article" date="2020" name="Fungal Divers.">
        <title>Resolving the Mortierellaceae phylogeny through synthesis of multi-gene phylogenetics and phylogenomics.</title>
        <authorList>
            <person name="Vandepol N."/>
            <person name="Liber J."/>
            <person name="Desiro A."/>
            <person name="Na H."/>
            <person name="Kennedy M."/>
            <person name="Barry K."/>
            <person name="Grigoriev I.V."/>
            <person name="Miller A.N."/>
            <person name="O'Donnell K."/>
            <person name="Stajich J.E."/>
            <person name="Bonito G."/>
        </authorList>
    </citation>
    <scope>NUCLEOTIDE SEQUENCE</scope>
    <source>
        <strain evidence="3">MES-2147</strain>
    </source>
</reference>
<feature type="region of interest" description="Disordered" evidence="1">
    <location>
        <begin position="55"/>
        <end position="84"/>
    </location>
</feature>
<gene>
    <name evidence="3" type="ORF">BGZ65_003899</name>
</gene>
<organism evidence="3 4">
    <name type="scientific">Modicella reniformis</name>
    <dbReference type="NCBI Taxonomy" id="1440133"/>
    <lineage>
        <taxon>Eukaryota</taxon>
        <taxon>Fungi</taxon>
        <taxon>Fungi incertae sedis</taxon>
        <taxon>Mucoromycota</taxon>
        <taxon>Mortierellomycotina</taxon>
        <taxon>Mortierellomycetes</taxon>
        <taxon>Mortierellales</taxon>
        <taxon>Mortierellaceae</taxon>
        <taxon>Modicella</taxon>
    </lineage>
</organism>
<dbReference type="Proteomes" id="UP000749646">
    <property type="component" value="Unassembled WGS sequence"/>
</dbReference>
<feature type="chain" id="PRO_5040496002" evidence="2">
    <location>
        <begin position="24"/>
        <end position="147"/>
    </location>
</feature>
<evidence type="ECO:0000256" key="1">
    <source>
        <dbReference type="SAM" id="MobiDB-lite"/>
    </source>
</evidence>
<evidence type="ECO:0000313" key="4">
    <source>
        <dbReference type="Proteomes" id="UP000749646"/>
    </source>
</evidence>
<keyword evidence="4" id="KW-1185">Reference proteome</keyword>
<name>A0A9P6LSZ4_9FUNG</name>
<protein>
    <submittedName>
        <fullName evidence="3">Uncharacterized protein</fullName>
    </submittedName>
</protein>
<feature type="non-terminal residue" evidence="3">
    <location>
        <position position="1"/>
    </location>
</feature>
<keyword evidence="2" id="KW-0732">Signal</keyword>
<comment type="caution">
    <text evidence="3">The sequence shown here is derived from an EMBL/GenBank/DDBJ whole genome shotgun (WGS) entry which is preliminary data.</text>
</comment>
<dbReference type="AlphaFoldDB" id="A0A9P6LSZ4"/>
<feature type="compositionally biased region" description="Acidic residues" evidence="1">
    <location>
        <begin position="74"/>
        <end position="83"/>
    </location>
</feature>
<feature type="signal peptide" evidence="2">
    <location>
        <begin position="1"/>
        <end position="23"/>
    </location>
</feature>